<dbReference type="EMBL" id="CP036281">
    <property type="protein sequence ID" value="QDU81600.1"/>
    <property type="molecule type" value="Genomic_DNA"/>
</dbReference>
<accession>A0A518CQW3</accession>
<name>A0A518CQW3_9PLAN</name>
<dbReference type="OrthoDB" id="269629at2"/>
<protein>
    <submittedName>
        <fullName evidence="1">Uncharacterized protein</fullName>
    </submittedName>
</protein>
<dbReference type="KEGG" id="plon:Pla110_33420"/>
<dbReference type="Proteomes" id="UP000317178">
    <property type="component" value="Chromosome"/>
</dbReference>
<sequence length="160" mass="18719">MDFDHRLKRAIGRGLHAKNSREQEAQEKQLNEEELRILHSQARIELTEHIDVCLKKLVDHFPGFQYSSVIDSDGWGAKIRRDDLELDSGKRKQQYSQLQLLISSFNKAQVIELNIKGTARNKEVIHRRHFQQLQDLDTESFSELIDLWVLEYAEKYSAGT</sequence>
<evidence type="ECO:0000313" key="1">
    <source>
        <dbReference type="EMBL" id="QDU81600.1"/>
    </source>
</evidence>
<gene>
    <name evidence="1" type="ORF">Pla110_33420</name>
</gene>
<evidence type="ECO:0000313" key="2">
    <source>
        <dbReference type="Proteomes" id="UP000317178"/>
    </source>
</evidence>
<keyword evidence="2" id="KW-1185">Reference proteome</keyword>
<dbReference type="RefSeq" id="WP_144997082.1">
    <property type="nucleotide sequence ID" value="NZ_CP036281.1"/>
</dbReference>
<proteinExistence type="predicted"/>
<dbReference type="AlphaFoldDB" id="A0A518CQW3"/>
<organism evidence="1 2">
    <name type="scientific">Polystyrenella longa</name>
    <dbReference type="NCBI Taxonomy" id="2528007"/>
    <lineage>
        <taxon>Bacteria</taxon>
        <taxon>Pseudomonadati</taxon>
        <taxon>Planctomycetota</taxon>
        <taxon>Planctomycetia</taxon>
        <taxon>Planctomycetales</taxon>
        <taxon>Planctomycetaceae</taxon>
        <taxon>Polystyrenella</taxon>
    </lineage>
</organism>
<reference evidence="1 2" key="1">
    <citation type="submission" date="2019-02" db="EMBL/GenBank/DDBJ databases">
        <title>Deep-cultivation of Planctomycetes and their phenomic and genomic characterization uncovers novel biology.</title>
        <authorList>
            <person name="Wiegand S."/>
            <person name="Jogler M."/>
            <person name="Boedeker C."/>
            <person name="Pinto D."/>
            <person name="Vollmers J."/>
            <person name="Rivas-Marin E."/>
            <person name="Kohn T."/>
            <person name="Peeters S.H."/>
            <person name="Heuer A."/>
            <person name="Rast P."/>
            <person name="Oberbeckmann S."/>
            <person name="Bunk B."/>
            <person name="Jeske O."/>
            <person name="Meyerdierks A."/>
            <person name="Storesund J.E."/>
            <person name="Kallscheuer N."/>
            <person name="Luecker S."/>
            <person name="Lage O.M."/>
            <person name="Pohl T."/>
            <person name="Merkel B.J."/>
            <person name="Hornburger P."/>
            <person name="Mueller R.-W."/>
            <person name="Bruemmer F."/>
            <person name="Labrenz M."/>
            <person name="Spormann A.M."/>
            <person name="Op den Camp H."/>
            <person name="Overmann J."/>
            <person name="Amann R."/>
            <person name="Jetten M.S.M."/>
            <person name="Mascher T."/>
            <person name="Medema M.H."/>
            <person name="Devos D.P."/>
            <person name="Kaster A.-K."/>
            <person name="Ovreas L."/>
            <person name="Rohde M."/>
            <person name="Galperin M.Y."/>
            <person name="Jogler C."/>
        </authorList>
    </citation>
    <scope>NUCLEOTIDE SEQUENCE [LARGE SCALE GENOMIC DNA]</scope>
    <source>
        <strain evidence="1 2">Pla110</strain>
    </source>
</reference>